<dbReference type="PROSITE" id="PS50206">
    <property type="entry name" value="RHODANESE_3"/>
    <property type="match status" value="1"/>
</dbReference>
<proteinExistence type="predicted"/>
<dbReference type="HOGENOM" id="CLU_089574_13_3_6"/>
<dbReference type="KEGG" id="tti:THITH_11345"/>
<dbReference type="Proteomes" id="UP000005289">
    <property type="component" value="Chromosome"/>
</dbReference>
<organism evidence="2 3">
    <name type="scientific">Thioalkalivibrio paradoxus ARh 1</name>
    <dbReference type="NCBI Taxonomy" id="713585"/>
    <lineage>
        <taxon>Bacteria</taxon>
        <taxon>Pseudomonadati</taxon>
        <taxon>Pseudomonadota</taxon>
        <taxon>Gammaproteobacteria</taxon>
        <taxon>Chromatiales</taxon>
        <taxon>Ectothiorhodospiraceae</taxon>
        <taxon>Thioalkalivibrio</taxon>
    </lineage>
</organism>
<dbReference type="PANTHER" id="PTHR43031:SF1">
    <property type="entry name" value="PYRIDINE NUCLEOTIDE-DISULPHIDE OXIDOREDUCTASE"/>
    <property type="match status" value="1"/>
</dbReference>
<gene>
    <name evidence="2" type="ORF">THITH_11345</name>
</gene>
<accession>W0DJX0</accession>
<name>W0DJX0_9GAMM</name>
<dbReference type="InterPro" id="IPR036873">
    <property type="entry name" value="Rhodanese-like_dom_sf"/>
</dbReference>
<dbReference type="PANTHER" id="PTHR43031">
    <property type="entry name" value="FAD-DEPENDENT OXIDOREDUCTASE"/>
    <property type="match status" value="1"/>
</dbReference>
<evidence type="ECO:0000313" key="3">
    <source>
        <dbReference type="Proteomes" id="UP000005289"/>
    </source>
</evidence>
<dbReference type="Pfam" id="PF00581">
    <property type="entry name" value="Rhodanese"/>
    <property type="match status" value="1"/>
</dbReference>
<dbReference type="CDD" id="cd00158">
    <property type="entry name" value="RHOD"/>
    <property type="match status" value="1"/>
</dbReference>
<dbReference type="InterPro" id="IPR050229">
    <property type="entry name" value="GlpE_sulfurtransferase"/>
</dbReference>
<dbReference type="AlphaFoldDB" id="W0DJX0"/>
<sequence length="118" mass="12633">MTPGDLHAAIEAGEPWLVVDVREPYEYQRLHVPGSLLIPRGLLEGAAEPGSRHRIRALSEARNRPVALLCATGARSALAAVVLEEMGFSDVVNVAGGIRLWDAEELPTETGPYTGPLP</sequence>
<dbReference type="GO" id="GO:0016740">
    <property type="term" value="F:transferase activity"/>
    <property type="evidence" value="ECO:0007669"/>
    <property type="project" value="UniProtKB-KW"/>
</dbReference>
<keyword evidence="3" id="KW-1185">Reference proteome</keyword>
<feature type="domain" description="Rhodanese" evidence="1">
    <location>
        <begin position="12"/>
        <end position="110"/>
    </location>
</feature>
<dbReference type="OrthoDB" id="9791096at2"/>
<keyword evidence="2" id="KW-0808">Transferase</keyword>
<dbReference type="SUPFAM" id="SSF52821">
    <property type="entry name" value="Rhodanese/Cell cycle control phosphatase"/>
    <property type="match status" value="1"/>
</dbReference>
<evidence type="ECO:0000313" key="2">
    <source>
        <dbReference type="EMBL" id="AHE98741.1"/>
    </source>
</evidence>
<dbReference type="Gene3D" id="3.40.250.10">
    <property type="entry name" value="Rhodanese-like domain"/>
    <property type="match status" value="1"/>
</dbReference>
<dbReference type="SMART" id="SM00450">
    <property type="entry name" value="RHOD"/>
    <property type="match status" value="1"/>
</dbReference>
<dbReference type="STRING" id="713585.THITH_11345"/>
<reference evidence="2 3" key="1">
    <citation type="submission" date="2013-12" db="EMBL/GenBank/DDBJ databases">
        <authorList>
            <consortium name="DOE Joint Genome Institute"/>
            <person name="Muyzer G."/>
            <person name="Huntemann M."/>
            <person name="Han J."/>
            <person name="Chen A."/>
            <person name="Kyrpides N."/>
            <person name="Mavromatis K."/>
            <person name="Markowitz V."/>
            <person name="Palaniappan K."/>
            <person name="Ivanova N."/>
            <person name="Schaumberg A."/>
            <person name="Pati A."/>
            <person name="Liolios K."/>
            <person name="Nordberg H.P."/>
            <person name="Cantor M.N."/>
            <person name="Hua S.X."/>
            <person name="Woyke T."/>
        </authorList>
    </citation>
    <scope>NUCLEOTIDE SEQUENCE [LARGE SCALE GENOMIC DNA]</scope>
    <source>
        <strain evidence="2 3">ARh 1</strain>
    </source>
</reference>
<protein>
    <submittedName>
        <fullName evidence="2">Sulfurtransferase</fullName>
    </submittedName>
</protein>
<dbReference type="RefSeq" id="WP_006748040.1">
    <property type="nucleotide sequence ID" value="NZ_CP007029.1"/>
</dbReference>
<dbReference type="InterPro" id="IPR001763">
    <property type="entry name" value="Rhodanese-like_dom"/>
</dbReference>
<dbReference type="EMBL" id="CP007029">
    <property type="protein sequence ID" value="AHE98741.1"/>
    <property type="molecule type" value="Genomic_DNA"/>
</dbReference>
<evidence type="ECO:0000259" key="1">
    <source>
        <dbReference type="PROSITE" id="PS50206"/>
    </source>
</evidence>